<dbReference type="InterPro" id="IPR029002">
    <property type="entry name" value="PLPC/GPLD1"/>
</dbReference>
<dbReference type="RefSeq" id="WP_125126057.1">
    <property type="nucleotide sequence ID" value="NZ_RHJS01000002.1"/>
</dbReference>
<dbReference type="Proteomes" id="UP000274920">
    <property type="component" value="Unassembled WGS sequence"/>
</dbReference>
<evidence type="ECO:0000313" key="3">
    <source>
        <dbReference type="Proteomes" id="UP000274920"/>
    </source>
</evidence>
<reference evidence="2" key="1">
    <citation type="submission" date="2018-10" db="EMBL/GenBank/DDBJ databases">
        <title>Schaedlerella arabinophila gen. nov. sp. nov., isolated from the mouse intestinal tract and comparative analysis with the genome of the closely related altered Schaedler flora strain ASF502.</title>
        <authorList>
            <person name="Miyake S."/>
            <person name="Soh M."/>
            <person name="Seedorf H."/>
        </authorList>
    </citation>
    <scope>NUCLEOTIDE SEQUENCE [LARGE SCALE GENOMIC DNA]</scope>
    <source>
        <strain evidence="2">DSM 106076</strain>
    </source>
</reference>
<gene>
    <name evidence="2" type="ORF">EBB54_01555</name>
</gene>
<keyword evidence="3" id="KW-1185">Reference proteome</keyword>
<evidence type="ECO:0000259" key="1">
    <source>
        <dbReference type="Pfam" id="PF00882"/>
    </source>
</evidence>
<proteinExistence type="predicted"/>
<feature type="domain" description="Phospholipase C/D" evidence="1">
    <location>
        <begin position="7"/>
        <end position="140"/>
    </location>
</feature>
<sequence length="273" mass="31285">MPTTYAHYKFGKDVIATLPKHFQKSIENNRELFDIGLHGPDILFYYRVLTTNHVNTTGYELHDQPAEAFFLQAAQVIKRSLDQDAARAYIDGFICHFALDSECHKYIEKMIQVSGINHSEIEMEFDRMLLTEDLINPVSYLGTNHIHPTMKNAEVIAPFFEEVTAKEVKKSLSSMILIHKLLLAPNPGKRRFLFTAMKLTGQYDSKHGMVMSETPNPTCQDYCRLLRKLYKGAVPLAVGLILKYHKLLTDGIELPSRFHETFGPGERWQDLPL</sequence>
<dbReference type="AlphaFoldDB" id="A0A3R8KUX0"/>
<dbReference type="EMBL" id="RHJS01000002">
    <property type="protein sequence ID" value="RRK30205.1"/>
    <property type="molecule type" value="Genomic_DNA"/>
</dbReference>
<evidence type="ECO:0000313" key="2">
    <source>
        <dbReference type="EMBL" id="RRK30205.1"/>
    </source>
</evidence>
<dbReference type="Pfam" id="PF00882">
    <property type="entry name" value="Zn_dep_PLPC"/>
    <property type="match status" value="1"/>
</dbReference>
<name>A0A3R8KUX0_9FIRM</name>
<accession>A0A3R8KUX0</accession>
<protein>
    <recommendedName>
        <fullName evidence="1">Phospholipase C/D domain-containing protein</fullName>
    </recommendedName>
</protein>
<comment type="caution">
    <text evidence="2">The sequence shown here is derived from an EMBL/GenBank/DDBJ whole genome shotgun (WGS) entry which is preliminary data.</text>
</comment>
<organism evidence="2 3">
    <name type="scientific">Schaedlerella arabinosiphila</name>
    <dbReference type="NCBI Taxonomy" id="2044587"/>
    <lineage>
        <taxon>Bacteria</taxon>
        <taxon>Bacillati</taxon>
        <taxon>Bacillota</taxon>
        <taxon>Clostridia</taxon>
        <taxon>Lachnospirales</taxon>
        <taxon>Lachnospiraceae</taxon>
        <taxon>Schaedlerella</taxon>
    </lineage>
</organism>